<name>A0AAP0PGR6_9MAGN</name>
<gene>
    <name evidence="2" type="ORF">Syun_012837</name>
</gene>
<dbReference type="AlphaFoldDB" id="A0AAP0PGR6"/>
<dbReference type="Proteomes" id="UP001420932">
    <property type="component" value="Unassembled WGS sequence"/>
</dbReference>
<comment type="caution">
    <text evidence="2">The sequence shown here is derived from an EMBL/GenBank/DDBJ whole genome shotgun (WGS) entry which is preliminary data.</text>
</comment>
<protein>
    <submittedName>
        <fullName evidence="2">Uncharacterized protein</fullName>
    </submittedName>
</protein>
<evidence type="ECO:0000313" key="2">
    <source>
        <dbReference type="EMBL" id="KAK9143437.1"/>
    </source>
</evidence>
<accession>A0AAP0PGR6</accession>
<reference evidence="2 3" key="1">
    <citation type="submission" date="2024-01" db="EMBL/GenBank/DDBJ databases">
        <title>Genome assemblies of Stephania.</title>
        <authorList>
            <person name="Yang L."/>
        </authorList>
    </citation>
    <scope>NUCLEOTIDE SEQUENCE [LARGE SCALE GENOMIC DNA]</scope>
    <source>
        <strain evidence="2">YNDBR</strain>
        <tissue evidence="2">Leaf</tissue>
    </source>
</reference>
<proteinExistence type="predicted"/>
<organism evidence="2 3">
    <name type="scientific">Stephania yunnanensis</name>
    <dbReference type="NCBI Taxonomy" id="152371"/>
    <lineage>
        <taxon>Eukaryota</taxon>
        <taxon>Viridiplantae</taxon>
        <taxon>Streptophyta</taxon>
        <taxon>Embryophyta</taxon>
        <taxon>Tracheophyta</taxon>
        <taxon>Spermatophyta</taxon>
        <taxon>Magnoliopsida</taxon>
        <taxon>Ranunculales</taxon>
        <taxon>Menispermaceae</taxon>
        <taxon>Menispermoideae</taxon>
        <taxon>Cissampelideae</taxon>
        <taxon>Stephania</taxon>
    </lineage>
</organism>
<feature type="compositionally biased region" description="Low complexity" evidence="1">
    <location>
        <begin position="166"/>
        <end position="186"/>
    </location>
</feature>
<sequence>MAFYSGKIKYMDVVEPYHPERILRQFGHVQSIPDPPYRPLEAHRGTFANKYSIKYGFEQDNWERWRNHKLAPEVRGEKAVFEFLATPDYLPWFVKVSHLVITNPSFEDLVMVASTIADNEILERNRRALDAALQWMDLPPEMSTFDSARTTLTDMVNLLSGRSLSTAPASTFPATATDTTATTGPTEPGPRHSQHGSTSTPSTQATAQPAEVDAGPQKRMHGKEYRRKNMKKPKQ</sequence>
<feature type="compositionally biased region" description="Low complexity" evidence="1">
    <location>
        <begin position="197"/>
        <end position="210"/>
    </location>
</feature>
<evidence type="ECO:0000313" key="3">
    <source>
        <dbReference type="Proteomes" id="UP001420932"/>
    </source>
</evidence>
<feature type="region of interest" description="Disordered" evidence="1">
    <location>
        <begin position="166"/>
        <end position="235"/>
    </location>
</feature>
<feature type="compositionally biased region" description="Basic residues" evidence="1">
    <location>
        <begin position="218"/>
        <end position="235"/>
    </location>
</feature>
<dbReference type="EMBL" id="JBBNAF010000005">
    <property type="protein sequence ID" value="KAK9143437.1"/>
    <property type="molecule type" value="Genomic_DNA"/>
</dbReference>
<evidence type="ECO:0000256" key="1">
    <source>
        <dbReference type="SAM" id="MobiDB-lite"/>
    </source>
</evidence>
<keyword evidence="3" id="KW-1185">Reference proteome</keyword>